<evidence type="ECO:0000313" key="2">
    <source>
        <dbReference type="EMBL" id="EID81852.1"/>
    </source>
</evidence>
<dbReference type="Proteomes" id="UP000006447">
    <property type="component" value="Unassembled WGS sequence"/>
</dbReference>
<dbReference type="RefSeq" id="WP_007295632.1">
    <property type="nucleotide sequence ID" value="NZ_AJJH01000007.1"/>
</dbReference>
<organism evidence="2 3">
    <name type="scientific">Rhodococcus opacus RKJ300 = JCM 13270</name>
    <dbReference type="NCBI Taxonomy" id="1165867"/>
    <lineage>
        <taxon>Bacteria</taxon>
        <taxon>Bacillati</taxon>
        <taxon>Actinomycetota</taxon>
        <taxon>Actinomycetes</taxon>
        <taxon>Mycobacteriales</taxon>
        <taxon>Nocardiaceae</taxon>
        <taxon>Rhodococcus</taxon>
    </lineage>
</organism>
<feature type="region of interest" description="Disordered" evidence="1">
    <location>
        <begin position="1"/>
        <end position="40"/>
    </location>
</feature>
<feature type="compositionally biased region" description="Basic and acidic residues" evidence="1">
    <location>
        <begin position="16"/>
        <end position="30"/>
    </location>
</feature>
<reference evidence="2 3" key="1">
    <citation type="journal article" date="2012" name="J. Bacteriol.">
        <title>Draft genome sequence of the nitrophenol-degrading actinomycete Rhodococcus imtechensis RKJ300.</title>
        <authorList>
            <person name="Vikram S."/>
            <person name="Kumar S."/>
            <person name="Subramanian S."/>
            <person name="Raghava G.P."/>
        </authorList>
    </citation>
    <scope>NUCLEOTIDE SEQUENCE [LARGE SCALE GENOMIC DNA]</scope>
    <source>
        <strain evidence="2 3">RKJ300</strain>
    </source>
</reference>
<proteinExistence type="predicted"/>
<evidence type="ECO:0000256" key="1">
    <source>
        <dbReference type="SAM" id="MobiDB-lite"/>
    </source>
</evidence>
<dbReference type="EMBL" id="AJJH01000007">
    <property type="protein sequence ID" value="EID81852.1"/>
    <property type="molecule type" value="Genomic_DNA"/>
</dbReference>
<dbReference type="PATRIC" id="fig|1165867.3.peg.190"/>
<dbReference type="AlphaFoldDB" id="I0WZN6"/>
<sequence>MADKSAVKSSKQSARALRERRAEKRAKSQESTKIIRKRKG</sequence>
<accession>I0WZN6</accession>
<gene>
    <name evidence="2" type="ORF">W59_00964</name>
</gene>
<name>I0WZN6_RHOOP</name>
<protein>
    <submittedName>
        <fullName evidence="2">Uncharacterized protein</fullName>
    </submittedName>
</protein>
<evidence type="ECO:0000313" key="3">
    <source>
        <dbReference type="Proteomes" id="UP000006447"/>
    </source>
</evidence>
<comment type="caution">
    <text evidence="2">The sequence shown here is derived from an EMBL/GenBank/DDBJ whole genome shotgun (WGS) entry which is preliminary data.</text>
</comment>